<dbReference type="InterPro" id="IPR043502">
    <property type="entry name" value="DNA/RNA_pol_sf"/>
</dbReference>
<comment type="caution">
    <text evidence="1">The sequence shown here is derived from an EMBL/GenBank/DDBJ whole genome shotgun (WGS) entry which is preliminary data.</text>
</comment>
<name>A0A8S4GBA2_PLUXY</name>
<dbReference type="PANTHER" id="PTHR47331">
    <property type="entry name" value="PHD-TYPE DOMAIN-CONTAINING PROTEIN"/>
    <property type="match status" value="1"/>
</dbReference>
<gene>
    <name evidence="1" type="ORF">PLXY2_LOCUS16196</name>
</gene>
<dbReference type="AlphaFoldDB" id="A0A8S4GBA2"/>
<sequence>MLDQLERRFNKQPQLKKEYTEVIDEYLRMGHMEEVPEDEIHKDAVYLLHHAVIRYDKETSKTRIVFNASNKGTNNVSLNDELLTGPVLQEDLRSIIMRWRMHKICFASDLEKMYRMVLVKKEDADFQRVLWRQNTSTSDEVKDYRLLTVTFGTASAPYLAVKTLMQIADDEGEEQLRTTNQSYAASATKMIREDFYVDDLLSGCDTVQEAIATSQQLITILSKGKFRLQKWSSNNAEFLRSIDPKDRSNKANMDLTIDGTVKALGVSWNLGRDEFHYNINLPPNPETITKRVVLADLQRLFDPLGWIAPVIVMAKIFVQRLWLLGVGWDSEIDDQSRDKWLKIKSDLENLTV</sequence>
<dbReference type="EMBL" id="CAJHNJ030000459">
    <property type="protein sequence ID" value="CAG9137936.1"/>
    <property type="molecule type" value="Genomic_DNA"/>
</dbReference>
<reference evidence="1" key="1">
    <citation type="submission" date="2020-11" db="EMBL/GenBank/DDBJ databases">
        <authorList>
            <person name="Whiteford S."/>
        </authorList>
    </citation>
    <scope>NUCLEOTIDE SEQUENCE</scope>
</reference>
<protein>
    <submittedName>
        <fullName evidence="1">(diamondback moth) hypothetical protein</fullName>
    </submittedName>
</protein>
<dbReference type="Proteomes" id="UP000653454">
    <property type="component" value="Unassembled WGS sequence"/>
</dbReference>
<accession>A0A8S4GBA2</accession>
<dbReference type="InterPro" id="IPR008042">
    <property type="entry name" value="Retrotrans_Pao"/>
</dbReference>
<dbReference type="PANTHER" id="PTHR47331:SF1">
    <property type="entry name" value="GAG-LIKE PROTEIN"/>
    <property type="match status" value="1"/>
</dbReference>
<dbReference type="SUPFAM" id="SSF56672">
    <property type="entry name" value="DNA/RNA polymerases"/>
    <property type="match status" value="1"/>
</dbReference>
<keyword evidence="2" id="KW-1185">Reference proteome</keyword>
<evidence type="ECO:0000313" key="1">
    <source>
        <dbReference type="EMBL" id="CAG9137936.1"/>
    </source>
</evidence>
<evidence type="ECO:0000313" key="2">
    <source>
        <dbReference type="Proteomes" id="UP000653454"/>
    </source>
</evidence>
<proteinExistence type="predicted"/>
<organism evidence="1 2">
    <name type="scientific">Plutella xylostella</name>
    <name type="common">Diamondback moth</name>
    <name type="synonym">Plutella maculipennis</name>
    <dbReference type="NCBI Taxonomy" id="51655"/>
    <lineage>
        <taxon>Eukaryota</taxon>
        <taxon>Metazoa</taxon>
        <taxon>Ecdysozoa</taxon>
        <taxon>Arthropoda</taxon>
        <taxon>Hexapoda</taxon>
        <taxon>Insecta</taxon>
        <taxon>Pterygota</taxon>
        <taxon>Neoptera</taxon>
        <taxon>Endopterygota</taxon>
        <taxon>Lepidoptera</taxon>
        <taxon>Glossata</taxon>
        <taxon>Ditrysia</taxon>
        <taxon>Yponomeutoidea</taxon>
        <taxon>Plutellidae</taxon>
        <taxon>Plutella</taxon>
    </lineage>
</organism>
<dbReference type="GO" id="GO:0071897">
    <property type="term" value="P:DNA biosynthetic process"/>
    <property type="evidence" value="ECO:0007669"/>
    <property type="project" value="UniProtKB-ARBA"/>
</dbReference>
<dbReference type="Pfam" id="PF05380">
    <property type="entry name" value="Peptidase_A17"/>
    <property type="match status" value="1"/>
</dbReference>